<reference evidence="2 3" key="1">
    <citation type="submission" date="2020-01" db="EMBL/GenBank/DDBJ databases">
        <authorList>
            <person name="Gupta K D."/>
        </authorList>
    </citation>
    <scope>NUCLEOTIDE SEQUENCE [LARGE SCALE GENOMIC DNA]</scope>
</reference>
<evidence type="ECO:0000256" key="1">
    <source>
        <dbReference type="SAM" id="MobiDB-lite"/>
    </source>
</evidence>
<dbReference type="EMBL" id="CACVBS010000013">
    <property type="protein sequence ID" value="CAA7259068.1"/>
    <property type="molecule type" value="Genomic_DNA"/>
</dbReference>
<protein>
    <submittedName>
        <fullName evidence="2">Uncharacterized protein</fullName>
    </submittedName>
</protein>
<organism evidence="2 3">
    <name type="scientific">Cyclocybe aegerita</name>
    <name type="common">Black poplar mushroom</name>
    <name type="synonym">Agrocybe aegerita</name>
    <dbReference type="NCBI Taxonomy" id="1973307"/>
    <lineage>
        <taxon>Eukaryota</taxon>
        <taxon>Fungi</taxon>
        <taxon>Dikarya</taxon>
        <taxon>Basidiomycota</taxon>
        <taxon>Agaricomycotina</taxon>
        <taxon>Agaricomycetes</taxon>
        <taxon>Agaricomycetidae</taxon>
        <taxon>Agaricales</taxon>
        <taxon>Agaricineae</taxon>
        <taxon>Bolbitiaceae</taxon>
        <taxon>Cyclocybe</taxon>
    </lineage>
</organism>
<accession>A0A8S0XDR1</accession>
<comment type="caution">
    <text evidence="2">The sequence shown here is derived from an EMBL/GenBank/DDBJ whole genome shotgun (WGS) entry which is preliminary data.</text>
</comment>
<dbReference type="Proteomes" id="UP000467700">
    <property type="component" value="Unassembled WGS sequence"/>
</dbReference>
<name>A0A8S0XDR1_CYCAE</name>
<dbReference type="AlphaFoldDB" id="A0A8S0XDR1"/>
<evidence type="ECO:0000313" key="3">
    <source>
        <dbReference type="Proteomes" id="UP000467700"/>
    </source>
</evidence>
<keyword evidence="3" id="KW-1185">Reference proteome</keyword>
<dbReference type="PANTHER" id="PTHR33129">
    <property type="entry name" value="PROTEIN KINASE DOMAIN-CONTAINING PROTEIN-RELATED"/>
    <property type="match status" value="1"/>
</dbReference>
<feature type="region of interest" description="Disordered" evidence="1">
    <location>
        <begin position="427"/>
        <end position="448"/>
    </location>
</feature>
<dbReference type="InterPro" id="IPR052980">
    <property type="entry name" value="Crinkler_effector"/>
</dbReference>
<proteinExistence type="predicted"/>
<sequence>MYLHEVDDLLDLLPLLLFSPRPPADMRNQRKRKRDAARLPRISYDAATRTFDRLFKEDSLEGMKQVVRRKLGVPHHVPVYLSQMREGKSVDLEDDDDFEAFKSAAYSASVMAVQVTLGGNEDESGSNDKAGQSSSLSRCSNLASVVRPSAIGSSVKLGSDRPLGVFHTKFWGTSMEEERKAWSKAEGQVPWNESEMDLDDDGEADIISGCYPLIINIKGIKPSSLWVRAEYIRIFDACVRICQEGTGRRITMKPPSFVITGQPGIDSITLFVEEGAYELPATWRQRDFFPDDPLWVFIDAESDSATLSKLFTVGTKMAIFFTTSPDEERWHRFNKTTSRNLLVMNPWGKEEMKQAAHLYGLSEDIVLEKYDCLGPIPRLCIDFSATQLSTYESMPRTTLNSITIESDEPRVALALFGLAQRTTVPYSPGRSNLSAHPDETRQPTSQLPQSREAAGVFFEVAAQTLFAQTIELTLLPMVKLDSRGEKNLLHWYSSHIPLTDQELEQQRTQVVAEELHITPSRTIEYPETGLDSILSDVYYVPQRPNEDVVDSFILSDGKLFLFQCSTASRRSIKSRITLLAARCRFPPQKDWRLVFVIPPKQALTVPQEPAVEKAALFTAVVDINRISL</sequence>
<evidence type="ECO:0000313" key="2">
    <source>
        <dbReference type="EMBL" id="CAA7259068.1"/>
    </source>
</evidence>
<gene>
    <name evidence="2" type="ORF">AAE3_LOCUS1516</name>
</gene>
<dbReference type="OrthoDB" id="3357439at2759"/>